<dbReference type="PROSITE" id="PS51257">
    <property type="entry name" value="PROKAR_LIPOPROTEIN"/>
    <property type="match status" value="1"/>
</dbReference>
<evidence type="ECO:0000259" key="2">
    <source>
        <dbReference type="Pfam" id="PF13400"/>
    </source>
</evidence>
<dbReference type="eggNOG" id="COG4655">
    <property type="taxonomic scope" value="Bacteria"/>
</dbReference>
<sequence length="549" mass="55352">MRNLLRRFAADDRGNIAIMGAASLLLVIACAALGVDVGAIFADKRRTQSATDLAALVAASDLSNASRAAAATVAKNNYPPESLVAVEPGVYTANASLTPQQRFVAAATPANAVRVTMQTMTPLYFGKVLTGDSQWNLKATAIASTTRLASFAIGSRLVSLNGGLLNSLLGGMLGTTLSLSAMDYNALLGAKIDAFDFLGALATRVNLTGVSYDTLLNSNLKVTDIVAALQTAAAGNSGAIAALSSLSSAISSLTTRITPKSLISVGPYSDLTVGQKPKVGASVSALDLLSAMAALAKGTNQIAANVNLSLPGIAGVTLQATVGERPVGTSWITVGSLGASVHTAQTRVLLKIQLVGSGAVSVVNLPVYVEIAAGTATLNAISCGYPNVSTSTVTLGVSPGIVDAWIGDVTSAMMMNFSTAPNPPAVNIVNLGAIQVTGRAHATMANTAPTSVTFSYADIQAQTKKTVNTMSFTSSLTSSLLGDLQLGVQLGPLGLPIPGIGALVAGIIGGATGSIDTLLNSVLQALGVGLGQADVWVTGVRCDGAVLVN</sequence>
<dbReference type="Proteomes" id="UP000001096">
    <property type="component" value="Unassembled WGS sequence"/>
</dbReference>
<dbReference type="HOGENOM" id="CLU_022237_2_0_5"/>
<dbReference type="InterPro" id="IPR028087">
    <property type="entry name" value="Tad_N"/>
</dbReference>
<dbReference type="EMBL" id="AGWX01000004">
    <property type="protein sequence ID" value="EKS36915.1"/>
    <property type="molecule type" value="Genomic_DNA"/>
</dbReference>
<dbReference type="PATRIC" id="fig|883078.3.peg.3449"/>
<feature type="domain" description="DUF2134" evidence="1">
    <location>
        <begin position="63"/>
        <end position="143"/>
    </location>
</feature>
<organism evidence="3 4">
    <name type="scientific">Afipia broomeae ATCC 49717</name>
    <dbReference type="NCBI Taxonomy" id="883078"/>
    <lineage>
        <taxon>Bacteria</taxon>
        <taxon>Pseudomonadati</taxon>
        <taxon>Pseudomonadota</taxon>
        <taxon>Alphaproteobacteria</taxon>
        <taxon>Hyphomicrobiales</taxon>
        <taxon>Nitrobacteraceae</taxon>
        <taxon>Afipia</taxon>
    </lineage>
</organism>
<protein>
    <submittedName>
        <fullName evidence="3">Uncharacterized protein</fullName>
    </submittedName>
</protein>
<dbReference type="AlphaFoldDB" id="K8PBD7"/>
<comment type="caution">
    <text evidence="3">The sequence shown here is derived from an EMBL/GenBank/DDBJ whole genome shotgun (WGS) entry which is preliminary data.</text>
</comment>
<gene>
    <name evidence="3" type="ORF">HMPREF9695_03333</name>
</gene>
<accession>K8PBD7</accession>
<dbReference type="RefSeq" id="WP_006022037.1">
    <property type="nucleotide sequence ID" value="NZ_KB375283.1"/>
</dbReference>
<reference evidence="3 4" key="1">
    <citation type="submission" date="2012-04" db="EMBL/GenBank/DDBJ databases">
        <title>The Genome Sequence of Afipia broomeae ATCC 49717.</title>
        <authorList>
            <consortium name="The Broad Institute Genome Sequencing Platform"/>
            <person name="Earl A."/>
            <person name="Ward D."/>
            <person name="Feldgarden M."/>
            <person name="Gevers D."/>
            <person name="Huys G."/>
            <person name="Walker B."/>
            <person name="Young S.K."/>
            <person name="Zeng Q."/>
            <person name="Gargeya S."/>
            <person name="Fitzgerald M."/>
            <person name="Haas B."/>
            <person name="Abouelleil A."/>
            <person name="Alvarado L."/>
            <person name="Arachchi H.M."/>
            <person name="Berlin A."/>
            <person name="Chapman S.B."/>
            <person name="Goldberg J."/>
            <person name="Griggs A."/>
            <person name="Gujja S."/>
            <person name="Hansen M."/>
            <person name="Howarth C."/>
            <person name="Imamovic A."/>
            <person name="Larimer J."/>
            <person name="McCowen C."/>
            <person name="Montmayeur A."/>
            <person name="Murphy C."/>
            <person name="Neiman D."/>
            <person name="Pearson M."/>
            <person name="Priest M."/>
            <person name="Roberts A."/>
            <person name="Saif S."/>
            <person name="Shea T."/>
            <person name="Sisk P."/>
            <person name="Sykes S."/>
            <person name="Wortman J."/>
            <person name="Nusbaum C."/>
            <person name="Birren B."/>
        </authorList>
    </citation>
    <scope>NUCLEOTIDE SEQUENCE [LARGE SCALE GENOMIC DNA]</scope>
    <source>
        <strain evidence="3 4">ATCC 49717</strain>
    </source>
</reference>
<keyword evidence="4" id="KW-1185">Reference proteome</keyword>
<evidence type="ECO:0000259" key="1">
    <source>
        <dbReference type="Pfam" id="PF09977"/>
    </source>
</evidence>
<dbReference type="Pfam" id="PF09977">
    <property type="entry name" value="Tad_C"/>
    <property type="match status" value="1"/>
</dbReference>
<proteinExistence type="predicted"/>
<name>K8PBD7_9BRAD</name>
<evidence type="ECO:0000313" key="4">
    <source>
        <dbReference type="Proteomes" id="UP000001096"/>
    </source>
</evidence>
<evidence type="ECO:0000313" key="3">
    <source>
        <dbReference type="EMBL" id="EKS36915.1"/>
    </source>
</evidence>
<dbReference type="InterPro" id="IPR018705">
    <property type="entry name" value="DUF2134_membrane"/>
</dbReference>
<dbReference type="Pfam" id="PF13400">
    <property type="entry name" value="Tad"/>
    <property type="match status" value="1"/>
</dbReference>
<feature type="domain" description="Putative Flp pilus-assembly TadG-like N-terminal" evidence="2">
    <location>
        <begin position="14"/>
        <end position="61"/>
    </location>
</feature>